<dbReference type="Pfam" id="PF00496">
    <property type="entry name" value="SBP_bac_5"/>
    <property type="match status" value="1"/>
</dbReference>
<keyword evidence="3 5" id="KW-0732">Signal</keyword>
<dbReference type="SUPFAM" id="SSF53850">
    <property type="entry name" value="Periplasmic binding protein-like II"/>
    <property type="match status" value="1"/>
</dbReference>
<protein>
    <submittedName>
        <fullName evidence="7">Oligopeptide ABC transporter substrate-binding protein</fullName>
    </submittedName>
</protein>
<dbReference type="Gene3D" id="3.10.105.10">
    <property type="entry name" value="Dipeptide-binding Protein, Domain 3"/>
    <property type="match status" value="1"/>
</dbReference>
<gene>
    <name evidence="7" type="ORF">P5F74_12810</name>
</gene>
<dbReference type="RefSeq" id="WP_328237736.1">
    <property type="nucleotide sequence ID" value="NZ_JAROAS010000026.1"/>
</dbReference>
<evidence type="ECO:0000256" key="5">
    <source>
        <dbReference type="SAM" id="SignalP"/>
    </source>
</evidence>
<dbReference type="EMBL" id="JAROAS010000026">
    <property type="protein sequence ID" value="MED4129018.1"/>
    <property type="molecule type" value="Genomic_DNA"/>
</dbReference>
<evidence type="ECO:0000259" key="6">
    <source>
        <dbReference type="Pfam" id="PF00496"/>
    </source>
</evidence>
<feature type="chain" id="PRO_5045530159" evidence="5">
    <location>
        <begin position="23"/>
        <end position="612"/>
    </location>
</feature>
<comment type="similarity">
    <text evidence="1">Belongs to the bacterial solute-binding protein 5 family.</text>
</comment>
<dbReference type="PIRSF" id="PIRSF002741">
    <property type="entry name" value="MppA"/>
    <property type="match status" value="1"/>
</dbReference>
<dbReference type="Proteomes" id="UP001341820">
    <property type="component" value="Unassembled WGS sequence"/>
</dbReference>
<dbReference type="PANTHER" id="PTHR30290">
    <property type="entry name" value="PERIPLASMIC BINDING COMPONENT OF ABC TRANSPORTER"/>
    <property type="match status" value="1"/>
</dbReference>
<dbReference type="PROSITE" id="PS51257">
    <property type="entry name" value="PROKAR_LIPOPROTEIN"/>
    <property type="match status" value="1"/>
</dbReference>
<dbReference type="InterPro" id="IPR000914">
    <property type="entry name" value="SBP_5_dom"/>
</dbReference>
<evidence type="ECO:0000313" key="8">
    <source>
        <dbReference type="Proteomes" id="UP001341820"/>
    </source>
</evidence>
<dbReference type="InterPro" id="IPR039424">
    <property type="entry name" value="SBP_5"/>
</dbReference>
<evidence type="ECO:0000256" key="1">
    <source>
        <dbReference type="ARBA" id="ARBA00005695"/>
    </source>
</evidence>
<evidence type="ECO:0000256" key="4">
    <source>
        <dbReference type="SAM" id="MobiDB-lite"/>
    </source>
</evidence>
<dbReference type="PANTHER" id="PTHR30290:SF9">
    <property type="entry name" value="OLIGOPEPTIDE-BINDING PROTEIN APPA"/>
    <property type="match status" value="1"/>
</dbReference>
<name>A0ABU6NLD1_9BACI</name>
<comment type="caution">
    <text evidence="7">The sequence shown here is derived from an EMBL/GenBank/DDBJ whole genome shotgun (WGS) entry which is preliminary data.</text>
</comment>
<keyword evidence="8" id="KW-1185">Reference proteome</keyword>
<dbReference type="CDD" id="cd08510">
    <property type="entry name" value="PBP2_Lactococcal_OppA_like"/>
    <property type="match status" value="1"/>
</dbReference>
<sequence length="612" mass="68506">MKKYLNSKLVVTSSLVLMFGLAACSDSDNDANTNTSENEGEQTGDSETMYREDGVYSIDMFSSTIEPEGEAVGGVLNYALSSDTPIAGTLNPIWSSGVPDREATDWFYGAMFTLDETYTYSNEKLTSVELNDEGNVVNIKFNEQANWHDGEPLTMDDYLYAYEIIAHPDYTGVRFTSTLRDIEGIMDYHNGDADTISGINVISDEEIEITFNDASPAIMASGLWSSPLPRHVFEQYDIAEMEEVSEVRENPIGFGPYIVDTITPGESVTYTKNEDYWDGEPKLDGVTFQVVNPSVVAQSLRSGEIDMVTFPESQFHENADLDNVKWLGRVGPSYSYVGFKLGTWDSENGMVDTDPDAKMSDVNLRKAMAMAVDWNEIGNQIYNGLRWNATSVIPPFHSFYHDDSSEGIPFDPEEAKRILDEAGYELNGDYRQTPEGEELVINYASMSGDQTNELLANQNIQAWNDIGLDVQLVDGALMEFNSFYDRVGQNGDDDPAIDIYAGAWSVGTDPDPSGIWGSDQLFNFTRYSSDELTDIFERGNSEEAVDLDYRQNVYNEFQEYFNEVVPAFPTVYRAEIVALNKRVSGYSQDNFNPNLSFHTIQLNSEEPYVHGQ</sequence>
<organism evidence="7 8">
    <name type="scientific">Shouchella miscanthi</name>
    <dbReference type="NCBI Taxonomy" id="2598861"/>
    <lineage>
        <taxon>Bacteria</taxon>
        <taxon>Bacillati</taxon>
        <taxon>Bacillota</taxon>
        <taxon>Bacilli</taxon>
        <taxon>Bacillales</taxon>
        <taxon>Bacillaceae</taxon>
        <taxon>Shouchella</taxon>
    </lineage>
</organism>
<feature type="signal peptide" evidence="5">
    <location>
        <begin position="1"/>
        <end position="22"/>
    </location>
</feature>
<evidence type="ECO:0000256" key="2">
    <source>
        <dbReference type="ARBA" id="ARBA00022448"/>
    </source>
</evidence>
<accession>A0ABU6NLD1</accession>
<keyword evidence="2" id="KW-0813">Transport</keyword>
<feature type="domain" description="Solute-binding protein family 5" evidence="6">
    <location>
        <begin position="126"/>
        <end position="516"/>
    </location>
</feature>
<dbReference type="Gene3D" id="3.40.190.10">
    <property type="entry name" value="Periplasmic binding protein-like II"/>
    <property type="match status" value="1"/>
</dbReference>
<evidence type="ECO:0000256" key="3">
    <source>
        <dbReference type="ARBA" id="ARBA00022729"/>
    </source>
</evidence>
<dbReference type="InterPro" id="IPR030678">
    <property type="entry name" value="Peptide/Ni-bd"/>
</dbReference>
<reference evidence="7 8" key="1">
    <citation type="submission" date="2023-03" db="EMBL/GenBank/DDBJ databases">
        <title>Bacillus Genome Sequencing.</title>
        <authorList>
            <person name="Dunlap C."/>
        </authorList>
    </citation>
    <scope>NUCLEOTIDE SEQUENCE [LARGE SCALE GENOMIC DNA]</scope>
    <source>
        <strain evidence="7 8">B-4107</strain>
    </source>
</reference>
<proteinExistence type="inferred from homology"/>
<evidence type="ECO:0000313" key="7">
    <source>
        <dbReference type="EMBL" id="MED4129018.1"/>
    </source>
</evidence>
<feature type="region of interest" description="Disordered" evidence="4">
    <location>
        <begin position="28"/>
        <end position="49"/>
    </location>
</feature>